<dbReference type="Proteomes" id="UP001454036">
    <property type="component" value="Unassembled WGS sequence"/>
</dbReference>
<keyword evidence="2" id="KW-1185">Reference proteome</keyword>
<gene>
    <name evidence="1" type="ORF">LIER_24654</name>
</gene>
<comment type="caution">
    <text evidence="1">The sequence shown here is derived from an EMBL/GenBank/DDBJ whole genome shotgun (WGS) entry which is preliminary data.</text>
</comment>
<proteinExistence type="predicted"/>
<dbReference type="EMBL" id="BAABME010007220">
    <property type="protein sequence ID" value="GAA0170378.1"/>
    <property type="molecule type" value="Genomic_DNA"/>
</dbReference>
<sequence>MVILLDIFGFLAKKSRFSPKINGSCWNCGIKEKVGVLAGIRPRMAVLAGFGGCWRSCAGIPEQFGQEEWFWAADTGGRVISGLGTTIVRLVDMHR</sequence>
<protein>
    <submittedName>
        <fullName evidence="1">Uncharacterized protein</fullName>
    </submittedName>
</protein>
<organism evidence="1 2">
    <name type="scientific">Lithospermum erythrorhizon</name>
    <name type="common">Purple gromwell</name>
    <name type="synonym">Lithospermum officinale var. erythrorhizon</name>
    <dbReference type="NCBI Taxonomy" id="34254"/>
    <lineage>
        <taxon>Eukaryota</taxon>
        <taxon>Viridiplantae</taxon>
        <taxon>Streptophyta</taxon>
        <taxon>Embryophyta</taxon>
        <taxon>Tracheophyta</taxon>
        <taxon>Spermatophyta</taxon>
        <taxon>Magnoliopsida</taxon>
        <taxon>eudicotyledons</taxon>
        <taxon>Gunneridae</taxon>
        <taxon>Pentapetalae</taxon>
        <taxon>asterids</taxon>
        <taxon>lamiids</taxon>
        <taxon>Boraginales</taxon>
        <taxon>Boraginaceae</taxon>
        <taxon>Boraginoideae</taxon>
        <taxon>Lithospermeae</taxon>
        <taxon>Lithospermum</taxon>
    </lineage>
</organism>
<reference evidence="1 2" key="1">
    <citation type="submission" date="2024-01" db="EMBL/GenBank/DDBJ databases">
        <title>The complete chloroplast genome sequence of Lithospermum erythrorhizon: insights into the phylogenetic relationship among Boraginaceae species and the maternal lineages of purple gromwells.</title>
        <authorList>
            <person name="Okada T."/>
            <person name="Watanabe K."/>
        </authorList>
    </citation>
    <scope>NUCLEOTIDE SEQUENCE [LARGE SCALE GENOMIC DNA]</scope>
</reference>
<accession>A0AAV3R325</accession>
<evidence type="ECO:0000313" key="1">
    <source>
        <dbReference type="EMBL" id="GAA0170378.1"/>
    </source>
</evidence>
<evidence type="ECO:0000313" key="2">
    <source>
        <dbReference type="Proteomes" id="UP001454036"/>
    </source>
</evidence>
<dbReference type="AlphaFoldDB" id="A0AAV3R325"/>
<name>A0AAV3R325_LITER</name>